<accession>A0A2S6MUN1</accession>
<organism evidence="3 4">
    <name type="scientific">Rhodopila globiformis</name>
    <name type="common">Rhodopseudomonas globiformis</name>
    <dbReference type="NCBI Taxonomy" id="1071"/>
    <lineage>
        <taxon>Bacteria</taxon>
        <taxon>Pseudomonadati</taxon>
        <taxon>Pseudomonadota</taxon>
        <taxon>Alphaproteobacteria</taxon>
        <taxon>Acetobacterales</taxon>
        <taxon>Acetobacteraceae</taxon>
        <taxon>Rhodopila</taxon>
    </lineage>
</organism>
<evidence type="ECO:0000259" key="2">
    <source>
        <dbReference type="Pfam" id="PF13473"/>
    </source>
</evidence>
<dbReference type="EMBL" id="NHRY01000274">
    <property type="protein sequence ID" value="PPQ26070.1"/>
    <property type="molecule type" value="Genomic_DNA"/>
</dbReference>
<dbReference type="Gene3D" id="2.60.40.420">
    <property type="entry name" value="Cupredoxins - blue copper proteins"/>
    <property type="match status" value="1"/>
</dbReference>
<feature type="signal peptide" evidence="1">
    <location>
        <begin position="1"/>
        <end position="18"/>
    </location>
</feature>
<reference evidence="3 4" key="1">
    <citation type="journal article" date="2018" name="Arch. Microbiol.">
        <title>New insights into the metabolic potential of the phototrophic purple bacterium Rhodopila globiformis DSM 161(T) from its draft genome sequence and evidence for a vanadium-dependent nitrogenase.</title>
        <authorList>
            <person name="Imhoff J.F."/>
            <person name="Rahn T."/>
            <person name="Kunzel S."/>
            <person name="Neulinger S.C."/>
        </authorList>
    </citation>
    <scope>NUCLEOTIDE SEQUENCE [LARGE SCALE GENOMIC DNA]</scope>
    <source>
        <strain evidence="3 4">DSM 161</strain>
    </source>
</reference>
<gene>
    <name evidence="3" type="ORF">CCS01_31130</name>
</gene>
<sequence>MAVLALGLLAVCATRAMAGDMPSFPVEMHGATITPSRLEVPANTPFKLEITNAGKEPAEFESVSLHKEKVLAAGVTSDLVFRRLPAGEYDFFDDFHPDAKAILVAR</sequence>
<proteinExistence type="predicted"/>
<dbReference type="InterPro" id="IPR008972">
    <property type="entry name" value="Cupredoxin"/>
</dbReference>
<dbReference type="OrthoDB" id="7161040at2"/>
<dbReference type="Proteomes" id="UP000239724">
    <property type="component" value="Unassembled WGS sequence"/>
</dbReference>
<dbReference type="RefSeq" id="WP_104523090.1">
    <property type="nucleotide sequence ID" value="NZ_NHRY01000274.1"/>
</dbReference>
<comment type="caution">
    <text evidence="3">The sequence shown here is derived from an EMBL/GenBank/DDBJ whole genome shotgun (WGS) entry which is preliminary data.</text>
</comment>
<evidence type="ECO:0000256" key="1">
    <source>
        <dbReference type="SAM" id="SignalP"/>
    </source>
</evidence>
<dbReference type="SUPFAM" id="SSF49503">
    <property type="entry name" value="Cupredoxins"/>
    <property type="match status" value="1"/>
</dbReference>
<name>A0A2S6MUN1_RHOGL</name>
<dbReference type="AlphaFoldDB" id="A0A2S6MUN1"/>
<keyword evidence="1" id="KW-0732">Signal</keyword>
<dbReference type="InterPro" id="IPR028096">
    <property type="entry name" value="EfeO_Cupredoxin"/>
</dbReference>
<feature type="domain" description="EfeO-type cupredoxin-like" evidence="2">
    <location>
        <begin position="3"/>
        <end position="105"/>
    </location>
</feature>
<dbReference type="Pfam" id="PF13473">
    <property type="entry name" value="Cupredoxin_1"/>
    <property type="match status" value="1"/>
</dbReference>
<keyword evidence="4" id="KW-1185">Reference proteome</keyword>
<evidence type="ECO:0000313" key="4">
    <source>
        <dbReference type="Proteomes" id="UP000239724"/>
    </source>
</evidence>
<feature type="chain" id="PRO_5015683871" description="EfeO-type cupredoxin-like domain-containing protein" evidence="1">
    <location>
        <begin position="19"/>
        <end position="106"/>
    </location>
</feature>
<protein>
    <recommendedName>
        <fullName evidence="2">EfeO-type cupredoxin-like domain-containing protein</fullName>
    </recommendedName>
</protein>
<evidence type="ECO:0000313" key="3">
    <source>
        <dbReference type="EMBL" id="PPQ26070.1"/>
    </source>
</evidence>